<proteinExistence type="predicted"/>
<dbReference type="Proteomes" id="UP000007110">
    <property type="component" value="Unassembled WGS sequence"/>
</dbReference>
<keyword evidence="4" id="KW-1185">Reference proteome</keyword>
<protein>
    <recommendedName>
        <fullName evidence="2">SUEL-type lectin domain-containing protein</fullName>
    </recommendedName>
</protein>
<dbReference type="FunFam" id="2.60.120.740:FF:000001">
    <property type="entry name" value="Adhesion G protein-coupled receptor L2"/>
    <property type="match status" value="1"/>
</dbReference>
<dbReference type="PANTHER" id="PTHR46780">
    <property type="entry name" value="PROTEIN EVA-1"/>
    <property type="match status" value="1"/>
</dbReference>
<dbReference type="KEGG" id="spu:753043"/>
<accession>A0A7M7PHW2</accession>
<dbReference type="RefSeq" id="XP_030852015.1">
    <property type="nucleotide sequence ID" value="XM_030996155.1"/>
</dbReference>
<sequence>MPFKKIICQNNPVVLNCKGSFINVLSASYGRSTGRDICAADNIGDQSCHEPTSLGVVMSKCQGHAKCEVWANGEFFPDPCPDTFKYLEVEYECLASKLLYFNDF</sequence>
<evidence type="ECO:0000313" key="4">
    <source>
        <dbReference type="Proteomes" id="UP000007110"/>
    </source>
</evidence>
<comment type="subunit">
    <text evidence="1">Homodimer; disulfide-linked.</text>
</comment>
<name>A0A7M7PHW2_STRPU</name>
<dbReference type="GO" id="GO:0030246">
    <property type="term" value="F:carbohydrate binding"/>
    <property type="evidence" value="ECO:0007669"/>
    <property type="project" value="InterPro"/>
</dbReference>
<dbReference type="InParanoid" id="A0A7M7PHW2"/>
<dbReference type="PROSITE" id="PS50228">
    <property type="entry name" value="SUEL_LECTIN"/>
    <property type="match status" value="1"/>
</dbReference>
<evidence type="ECO:0000256" key="1">
    <source>
        <dbReference type="ARBA" id="ARBA00011748"/>
    </source>
</evidence>
<dbReference type="AlphaFoldDB" id="A0A7M7PHW2"/>
<feature type="domain" description="SUEL-type lectin" evidence="2">
    <location>
        <begin position="7"/>
        <end position="94"/>
    </location>
</feature>
<dbReference type="GeneID" id="753043"/>
<reference evidence="3" key="2">
    <citation type="submission" date="2021-01" db="UniProtKB">
        <authorList>
            <consortium name="EnsemblMetazoa"/>
        </authorList>
    </citation>
    <scope>IDENTIFICATION</scope>
</reference>
<dbReference type="Pfam" id="PF02140">
    <property type="entry name" value="SUEL_Lectin"/>
    <property type="match status" value="1"/>
</dbReference>
<evidence type="ECO:0000259" key="2">
    <source>
        <dbReference type="PROSITE" id="PS50228"/>
    </source>
</evidence>
<organism evidence="3 4">
    <name type="scientific">Strongylocentrotus purpuratus</name>
    <name type="common">Purple sea urchin</name>
    <dbReference type="NCBI Taxonomy" id="7668"/>
    <lineage>
        <taxon>Eukaryota</taxon>
        <taxon>Metazoa</taxon>
        <taxon>Echinodermata</taxon>
        <taxon>Eleutherozoa</taxon>
        <taxon>Echinozoa</taxon>
        <taxon>Echinoidea</taxon>
        <taxon>Euechinoidea</taxon>
        <taxon>Echinacea</taxon>
        <taxon>Camarodonta</taxon>
        <taxon>Echinidea</taxon>
        <taxon>Strongylocentrotidae</taxon>
        <taxon>Strongylocentrotus</taxon>
    </lineage>
</organism>
<dbReference type="InterPro" id="IPR000922">
    <property type="entry name" value="Lectin_gal-bd_dom"/>
</dbReference>
<reference evidence="4" key="1">
    <citation type="submission" date="2015-02" db="EMBL/GenBank/DDBJ databases">
        <title>Genome sequencing for Strongylocentrotus purpuratus.</title>
        <authorList>
            <person name="Murali S."/>
            <person name="Liu Y."/>
            <person name="Vee V."/>
            <person name="English A."/>
            <person name="Wang M."/>
            <person name="Skinner E."/>
            <person name="Han Y."/>
            <person name="Muzny D.M."/>
            <person name="Worley K.C."/>
            <person name="Gibbs R.A."/>
        </authorList>
    </citation>
    <scope>NUCLEOTIDE SEQUENCE</scope>
</reference>
<dbReference type="OMA" id="REATHIM"/>
<dbReference type="EnsemblMetazoa" id="XM_030996155">
    <property type="protein sequence ID" value="XP_030852015"/>
    <property type="gene ID" value="LOC753043"/>
</dbReference>
<dbReference type="OrthoDB" id="1100386at2759"/>
<evidence type="ECO:0000313" key="3">
    <source>
        <dbReference type="EnsemblMetazoa" id="XP_030852015"/>
    </source>
</evidence>
<dbReference type="InterPro" id="IPR043159">
    <property type="entry name" value="Lectin_gal-bd_sf"/>
</dbReference>
<dbReference type="Gene3D" id="2.60.120.740">
    <property type="match status" value="1"/>
</dbReference>